<evidence type="ECO:0000256" key="2">
    <source>
        <dbReference type="ARBA" id="ARBA00012438"/>
    </source>
</evidence>
<evidence type="ECO:0000256" key="3">
    <source>
        <dbReference type="ARBA" id="ARBA00022553"/>
    </source>
</evidence>
<dbReference type="STRING" id="286727.SAMN02982917_4204"/>
<feature type="coiled-coil region" evidence="7">
    <location>
        <begin position="40"/>
        <end position="67"/>
    </location>
</feature>
<evidence type="ECO:0000256" key="5">
    <source>
        <dbReference type="ARBA" id="ARBA00022777"/>
    </source>
</evidence>
<keyword evidence="4" id="KW-0808">Transferase</keyword>
<dbReference type="GO" id="GO:0005886">
    <property type="term" value="C:plasma membrane"/>
    <property type="evidence" value="ECO:0007669"/>
    <property type="project" value="TreeGrafter"/>
</dbReference>
<keyword evidence="5 10" id="KW-0418">Kinase</keyword>
<dbReference type="PANTHER" id="PTHR43047">
    <property type="entry name" value="TWO-COMPONENT HISTIDINE PROTEIN KINASE"/>
    <property type="match status" value="1"/>
</dbReference>
<dbReference type="PROSITE" id="PS50109">
    <property type="entry name" value="HIS_KIN"/>
    <property type="match status" value="1"/>
</dbReference>
<dbReference type="PROSITE" id="PS50110">
    <property type="entry name" value="RESPONSE_REGULATORY"/>
    <property type="match status" value="1"/>
</dbReference>
<dbReference type="SUPFAM" id="SSF55874">
    <property type="entry name" value="ATPase domain of HSP90 chaperone/DNA topoisomerase II/histidine kinase"/>
    <property type="match status" value="1"/>
</dbReference>
<dbReference type="InterPro" id="IPR036097">
    <property type="entry name" value="HisK_dim/P_sf"/>
</dbReference>
<keyword evidence="3 6" id="KW-0597">Phosphoprotein</keyword>
<evidence type="ECO:0000256" key="1">
    <source>
        <dbReference type="ARBA" id="ARBA00000085"/>
    </source>
</evidence>
<reference evidence="10 11" key="1">
    <citation type="submission" date="2017-04" db="EMBL/GenBank/DDBJ databases">
        <authorList>
            <person name="Afonso C.L."/>
            <person name="Miller P.J."/>
            <person name="Scott M.A."/>
            <person name="Spackman E."/>
            <person name="Goraichik I."/>
            <person name="Dimitrov K.M."/>
            <person name="Suarez D.L."/>
            <person name="Swayne D.E."/>
        </authorList>
    </citation>
    <scope>NUCLEOTIDE SEQUENCE [LARGE SCALE GENOMIC DNA]</scope>
    <source>
        <strain evidence="10 11">A2P</strain>
    </source>
</reference>
<dbReference type="SMART" id="SM00388">
    <property type="entry name" value="HisKA"/>
    <property type="match status" value="1"/>
</dbReference>
<dbReference type="AlphaFoldDB" id="A0A1X7GPA8"/>
<dbReference type="InterPro" id="IPR004358">
    <property type="entry name" value="Sig_transdc_His_kin-like_C"/>
</dbReference>
<dbReference type="InterPro" id="IPR005467">
    <property type="entry name" value="His_kinase_dom"/>
</dbReference>
<dbReference type="CDD" id="cd00156">
    <property type="entry name" value="REC"/>
    <property type="match status" value="1"/>
</dbReference>
<dbReference type="SMART" id="SM00387">
    <property type="entry name" value="HATPase_c"/>
    <property type="match status" value="1"/>
</dbReference>
<dbReference type="InterPro" id="IPR011006">
    <property type="entry name" value="CheY-like_superfamily"/>
</dbReference>
<dbReference type="FunFam" id="3.30.565.10:FF:000049">
    <property type="entry name" value="Two-component sensor histidine kinase"/>
    <property type="match status" value="1"/>
</dbReference>
<evidence type="ECO:0000259" key="8">
    <source>
        <dbReference type="PROSITE" id="PS50109"/>
    </source>
</evidence>
<dbReference type="Proteomes" id="UP000192936">
    <property type="component" value="Unassembled WGS sequence"/>
</dbReference>
<dbReference type="PRINTS" id="PR00344">
    <property type="entry name" value="BCTRLSENSOR"/>
</dbReference>
<dbReference type="SUPFAM" id="SSF47384">
    <property type="entry name" value="Homodimeric domain of signal transducing histidine kinase"/>
    <property type="match status" value="1"/>
</dbReference>
<dbReference type="InterPro" id="IPR036890">
    <property type="entry name" value="HATPase_C_sf"/>
</dbReference>
<dbReference type="EC" id="2.7.13.3" evidence="2"/>
<dbReference type="EMBL" id="FXAK01000007">
    <property type="protein sequence ID" value="SMF72722.1"/>
    <property type="molecule type" value="Genomic_DNA"/>
</dbReference>
<gene>
    <name evidence="10" type="ORF">SAMN02982917_4204</name>
</gene>
<protein>
    <recommendedName>
        <fullName evidence="2">histidine kinase</fullName>
        <ecNumber evidence="2">2.7.13.3</ecNumber>
    </recommendedName>
</protein>
<proteinExistence type="predicted"/>
<name>A0A1X7GPA8_9PROT</name>
<feature type="modified residue" description="4-aspartylphosphate" evidence="6">
    <location>
        <position position="364"/>
    </location>
</feature>
<dbReference type="PANTHER" id="PTHR43047:SF9">
    <property type="entry name" value="HISTIDINE KINASE"/>
    <property type="match status" value="1"/>
</dbReference>
<dbReference type="Gene3D" id="3.30.565.10">
    <property type="entry name" value="Histidine kinase-like ATPase, C-terminal domain"/>
    <property type="match status" value="1"/>
</dbReference>
<feature type="domain" description="Response regulatory" evidence="9">
    <location>
        <begin position="313"/>
        <end position="430"/>
    </location>
</feature>
<dbReference type="Pfam" id="PF00072">
    <property type="entry name" value="Response_reg"/>
    <property type="match status" value="1"/>
</dbReference>
<evidence type="ECO:0000256" key="6">
    <source>
        <dbReference type="PROSITE-ProRule" id="PRU00169"/>
    </source>
</evidence>
<organism evidence="10 11">
    <name type="scientific">Azospirillum oryzae</name>
    <dbReference type="NCBI Taxonomy" id="286727"/>
    <lineage>
        <taxon>Bacteria</taxon>
        <taxon>Pseudomonadati</taxon>
        <taxon>Pseudomonadota</taxon>
        <taxon>Alphaproteobacteria</taxon>
        <taxon>Rhodospirillales</taxon>
        <taxon>Azospirillaceae</taxon>
        <taxon>Azospirillum</taxon>
    </lineage>
</organism>
<dbReference type="SUPFAM" id="SSF52172">
    <property type="entry name" value="CheY-like"/>
    <property type="match status" value="1"/>
</dbReference>
<dbReference type="GO" id="GO:0000155">
    <property type="term" value="F:phosphorelay sensor kinase activity"/>
    <property type="evidence" value="ECO:0007669"/>
    <property type="project" value="InterPro"/>
</dbReference>
<dbReference type="Pfam" id="PF02518">
    <property type="entry name" value="HATPase_c"/>
    <property type="match status" value="1"/>
</dbReference>
<dbReference type="Gene3D" id="3.40.50.2300">
    <property type="match status" value="1"/>
</dbReference>
<evidence type="ECO:0000313" key="11">
    <source>
        <dbReference type="Proteomes" id="UP000192936"/>
    </source>
</evidence>
<dbReference type="Gene3D" id="1.10.287.130">
    <property type="match status" value="1"/>
</dbReference>
<evidence type="ECO:0000256" key="7">
    <source>
        <dbReference type="SAM" id="Coils"/>
    </source>
</evidence>
<feature type="domain" description="Histidine kinase" evidence="8">
    <location>
        <begin position="74"/>
        <end position="291"/>
    </location>
</feature>
<comment type="catalytic activity">
    <reaction evidence="1">
        <text>ATP + protein L-histidine = ADP + protein N-phospho-L-histidine.</text>
        <dbReference type="EC" id="2.7.13.3"/>
    </reaction>
</comment>
<accession>A0A1X7GPA8</accession>
<dbReference type="SMART" id="SM00448">
    <property type="entry name" value="REC"/>
    <property type="match status" value="1"/>
</dbReference>
<evidence type="ECO:0000256" key="4">
    <source>
        <dbReference type="ARBA" id="ARBA00022679"/>
    </source>
</evidence>
<dbReference type="GO" id="GO:0009927">
    <property type="term" value="F:histidine phosphotransfer kinase activity"/>
    <property type="evidence" value="ECO:0007669"/>
    <property type="project" value="TreeGrafter"/>
</dbReference>
<dbReference type="CDD" id="cd00082">
    <property type="entry name" value="HisKA"/>
    <property type="match status" value="1"/>
</dbReference>
<evidence type="ECO:0000259" key="9">
    <source>
        <dbReference type="PROSITE" id="PS50110"/>
    </source>
</evidence>
<keyword evidence="7" id="KW-0175">Coiled coil</keyword>
<evidence type="ECO:0000313" key="10">
    <source>
        <dbReference type="EMBL" id="SMF72722.1"/>
    </source>
</evidence>
<sequence>MRAAAWLWLMQFNIIPGSVRKWKRGAFGNPIILRESRGRSMSLIHRLQSLEAERDAAREEAERANLAKSKFLAAASHDLRQPLQALFFLSAALARHVGDHNGRDLLSRLDQGLDTMKGLLDGLLEVSRLEAGVVTPVLDTFEIGEITDALDAAYGGQAAAKGLVWRVESCEAVLRSDRGLLMQLLRNLVDNALRYTEAGAIRIRCRIDAAPGGDRLAIEVQDTGIGIPPEHLDRIFDEFHQVSNPERDRLRGLGLGLAIVRRLSQLLDHPVEVRSVHGQGSAFRVLVPLAPARFLAGRPGGPERPPAIDRPRLAVLVDDDAVVLLGLQTVLTEWGFRVVAADSADRAMDRLESLGRVPDIVIADYRLREGRVGTEVIRRVRARYGAEVPALILTGETGTDTLADASAHGVAILHKPVTPRQLQAEVDRQLRIKRGSGLAEVAQ</sequence>
<dbReference type="InterPro" id="IPR003661">
    <property type="entry name" value="HisK_dim/P_dom"/>
</dbReference>
<dbReference type="InterPro" id="IPR003594">
    <property type="entry name" value="HATPase_dom"/>
</dbReference>
<dbReference type="Pfam" id="PF00512">
    <property type="entry name" value="HisKA"/>
    <property type="match status" value="1"/>
</dbReference>
<dbReference type="InterPro" id="IPR001789">
    <property type="entry name" value="Sig_transdc_resp-reg_receiver"/>
</dbReference>